<accession>A0A4Q4MXS1</accession>
<reference evidence="8 9" key="2">
    <citation type="journal article" date="2019" name="bioRxiv">
        <title>Genomics, evolutionary history and diagnostics of the Alternaria alternata species group including apple and Asian pear pathotypes.</title>
        <authorList>
            <person name="Armitage A.D."/>
            <person name="Cockerton H.M."/>
            <person name="Sreenivasaprasad S."/>
            <person name="Woodhall J.W."/>
            <person name="Lane C.R."/>
            <person name="Harrison R.J."/>
            <person name="Clarkson J.P."/>
        </authorList>
    </citation>
    <scope>NUCLEOTIDE SEQUENCE [LARGE SCALE GENOMIC DNA]</scope>
    <source>
        <strain evidence="8">FERA 1082</strain>
        <strain evidence="9">FERA 635</strain>
    </source>
</reference>
<name>A0A4Q4MXS1_9PLEO</name>
<dbReference type="GO" id="GO:0046873">
    <property type="term" value="F:metal ion transmembrane transporter activity"/>
    <property type="evidence" value="ECO:0007669"/>
    <property type="project" value="InterPro"/>
</dbReference>
<dbReference type="InterPro" id="IPR045863">
    <property type="entry name" value="CorA_TM1_TM2"/>
</dbReference>
<feature type="transmembrane region" description="Helical" evidence="5">
    <location>
        <begin position="178"/>
        <end position="200"/>
    </location>
</feature>
<dbReference type="GO" id="GO:0016020">
    <property type="term" value="C:membrane"/>
    <property type="evidence" value="ECO:0007669"/>
    <property type="project" value="UniProtKB-SubCell"/>
</dbReference>
<dbReference type="Proteomes" id="UP000292402">
    <property type="component" value="Unassembled WGS sequence"/>
</dbReference>
<evidence type="ECO:0000313" key="8">
    <source>
        <dbReference type="Proteomes" id="UP000292402"/>
    </source>
</evidence>
<evidence type="ECO:0000313" key="7">
    <source>
        <dbReference type="EMBL" id="RYO07565.1"/>
    </source>
</evidence>
<organism evidence="6 8">
    <name type="scientific">Alternaria tenuissima</name>
    <dbReference type="NCBI Taxonomy" id="119927"/>
    <lineage>
        <taxon>Eukaryota</taxon>
        <taxon>Fungi</taxon>
        <taxon>Dikarya</taxon>
        <taxon>Ascomycota</taxon>
        <taxon>Pezizomycotina</taxon>
        <taxon>Dothideomycetes</taxon>
        <taxon>Pleosporomycetidae</taxon>
        <taxon>Pleosporales</taxon>
        <taxon>Pleosporineae</taxon>
        <taxon>Pleosporaceae</taxon>
        <taxon>Alternaria</taxon>
        <taxon>Alternaria sect. Alternaria</taxon>
        <taxon>Alternaria alternata complex</taxon>
    </lineage>
</organism>
<dbReference type="EMBL" id="PDXA01000001">
    <property type="protein sequence ID" value="RYN61826.1"/>
    <property type="molecule type" value="Genomic_DNA"/>
</dbReference>
<comment type="subcellular location">
    <subcellularLocation>
        <location evidence="1">Membrane</location>
        <topology evidence="1">Multi-pass membrane protein</topology>
    </subcellularLocation>
</comment>
<protein>
    <submittedName>
        <fullName evidence="6">Uncharacterized protein</fullName>
    </submittedName>
</protein>
<keyword evidence="4 5" id="KW-0472">Membrane</keyword>
<reference evidence="7" key="1">
    <citation type="submission" date="2017-10" db="EMBL/GenBank/DDBJ databases">
        <authorList>
            <person name="Armitage A.D."/>
            <person name="Barbara D.J."/>
            <person name="Woodhall J.W."/>
            <person name="Sreenivasaprasad S."/>
            <person name="Lane C.R."/>
            <person name="Clarkson J.P."/>
            <person name="Harrison R.J."/>
        </authorList>
    </citation>
    <scope>NUCLEOTIDE SEQUENCE</scope>
    <source>
        <strain evidence="7">FERA 635</strain>
    </source>
</reference>
<dbReference type="Gene3D" id="1.20.58.340">
    <property type="entry name" value="Magnesium transport protein CorA, transmembrane region"/>
    <property type="match status" value="1"/>
</dbReference>
<keyword evidence="3 5" id="KW-1133">Transmembrane helix</keyword>
<dbReference type="EMBL" id="PDXF01000005">
    <property type="protein sequence ID" value="RYO07565.1"/>
    <property type="molecule type" value="Genomic_DNA"/>
</dbReference>
<comment type="caution">
    <text evidence="6">The sequence shown here is derived from an EMBL/GenBank/DDBJ whole genome shotgun (WGS) entry which is preliminary data.</text>
</comment>
<evidence type="ECO:0000256" key="1">
    <source>
        <dbReference type="ARBA" id="ARBA00004141"/>
    </source>
</evidence>
<evidence type="ECO:0000256" key="5">
    <source>
        <dbReference type="SAM" id="Phobius"/>
    </source>
</evidence>
<keyword evidence="9" id="KW-1185">Reference proteome</keyword>
<gene>
    <name evidence="6" type="ORF">AA0114_g605</name>
    <name evidence="7" type="ORF">AA0119_g1938</name>
</gene>
<dbReference type="SUPFAM" id="SSF144083">
    <property type="entry name" value="Magnesium transport protein CorA, transmembrane region"/>
    <property type="match status" value="1"/>
</dbReference>
<reference evidence="6" key="3">
    <citation type="journal article" date="2019" name="J. ISSAAS">
        <title>Genomics, evolutionary history and diagnostics of the Alternaria alternata species group including apple and Asian pear pathotypes.</title>
        <authorList>
            <person name="Armitage A.D."/>
            <person name="Cockerton H.M."/>
            <person name="Sreenivasaprasad S."/>
            <person name="Woodhall J."/>
            <person name="Lane C."/>
            <person name="Harrison R.J."/>
            <person name="Clarkson J.P."/>
        </authorList>
    </citation>
    <scope>NUCLEOTIDE SEQUENCE</scope>
    <source>
        <strain evidence="6">FERA 1082</strain>
    </source>
</reference>
<evidence type="ECO:0000313" key="6">
    <source>
        <dbReference type="EMBL" id="RYN61826.1"/>
    </source>
</evidence>
<dbReference type="AlphaFoldDB" id="A0A4Q4MXS1"/>
<dbReference type="Pfam" id="PF01544">
    <property type="entry name" value="CorA"/>
    <property type="match status" value="1"/>
</dbReference>
<evidence type="ECO:0000256" key="4">
    <source>
        <dbReference type="ARBA" id="ARBA00023136"/>
    </source>
</evidence>
<sequence length="258" mass="29141">MAESSHRAQLTRHPLTVHLIIIWSYLANWQDHIESLASDLEQIRRRIDVADISEPDAIPAINPERLQTLRHIEDKIVCKACKCLRSNIVLVKTLMSINTAFATKIPSLGESSYSVHQELQIMEHRLESHINAAETLAQRVQATLGLLTNLLDIGNQANSREISTRILRLTQEGVDDNATVKVITVFTLIYLPASFVASFLGMNVFDFKSEDGSLRASPQFWIYVVTTVPLTMLTVGAWYLYKTRHNKLRKAKSFAESV</sequence>
<dbReference type="InterPro" id="IPR002523">
    <property type="entry name" value="MgTranspt_CorA/ZnTranspt_ZntB"/>
</dbReference>
<feature type="transmembrane region" description="Helical" evidence="5">
    <location>
        <begin position="220"/>
        <end position="241"/>
    </location>
</feature>
<evidence type="ECO:0000256" key="3">
    <source>
        <dbReference type="ARBA" id="ARBA00022989"/>
    </source>
</evidence>
<dbReference type="Proteomes" id="UP000293195">
    <property type="component" value="Unassembled WGS sequence"/>
</dbReference>
<evidence type="ECO:0000256" key="2">
    <source>
        <dbReference type="ARBA" id="ARBA00022692"/>
    </source>
</evidence>
<keyword evidence="2 5" id="KW-0812">Transmembrane</keyword>
<evidence type="ECO:0000313" key="9">
    <source>
        <dbReference type="Proteomes" id="UP000293195"/>
    </source>
</evidence>
<proteinExistence type="predicted"/>